<dbReference type="InterPro" id="IPR020904">
    <property type="entry name" value="Sc_DH/Rdtase_CS"/>
</dbReference>
<evidence type="ECO:0000256" key="1">
    <source>
        <dbReference type="ARBA" id="ARBA00006484"/>
    </source>
</evidence>
<keyword evidence="4" id="KW-1185">Reference proteome</keyword>
<dbReference type="Pfam" id="PF13561">
    <property type="entry name" value="adh_short_C2"/>
    <property type="match status" value="1"/>
</dbReference>
<dbReference type="Proteomes" id="UP000398217">
    <property type="component" value="Unassembled WGS sequence"/>
</dbReference>
<dbReference type="PRINTS" id="PR00080">
    <property type="entry name" value="SDRFAMILY"/>
</dbReference>
<dbReference type="PROSITE" id="PS00061">
    <property type="entry name" value="ADH_SHORT"/>
    <property type="match status" value="1"/>
</dbReference>
<dbReference type="InterPro" id="IPR036291">
    <property type="entry name" value="NAD(P)-bd_dom_sf"/>
</dbReference>
<name>A0A5M4BBF0_9FLAO</name>
<protein>
    <submittedName>
        <fullName evidence="3">Putative oxidoreductase</fullName>
    </submittedName>
</protein>
<organism evidence="3 4">
    <name type="scientific">Capnocytophaga felis</name>
    <dbReference type="NCBI Taxonomy" id="2267611"/>
    <lineage>
        <taxon>Bacteria</taxon>
        <taxon>Pseudomonadati</taxon>
        <taxon>Bacteroidota</taxon>
        <taxon>Flavobacteriia</taxon>
        <taxon>Flavobacteriales</taxon>
        <taxon>Flavobacteriaceae</taxon>
        <taxon>Capnocytophaga</taxon>
    </lineage>
</organism>
<dbReference type="PANTHER" id="PTHR42760:SF115">
    <property type="entry name" value="3-OXOACYL-[ACYL-CARRIER-PROTEIN] REDUCTASE FABG"/>
    <property type="match status" value="1"/>
</dbReference>
<sequence length="283" mass="30444">MKDEFNLNVSGKVAVVTGGGGVLCSTIAKALGAQGIKIAILDIKRDVAEQIAAEIKEIYGVETVGICTDVLNKASLEEALKVIHNELGTIDYLLNGAGGNAVSATTQTEFITEEYLNRLEDTFFGLQMEGFDRVFALNFQGTLLPTMVFAKDMLAKRQGAIVNISSMNSYTPLTKIPAYSAAKAAINNFTQWLAVHFAKTGIRVNAIAPGFLLTNQNRFLLIDEKSGQATPRGNKIITNTPMGRYGEPEELSGTVVYLFSDWAKFITGVVIPIDGGFSAYSGV</sequence>
<dbReference type="Gene3D" id="3.40.50.720">
    <property type="entry name" value="NAD(P)-binding Rossmann-like Domain"/>
    <property type="match status" value="1"/>
</dbReference>
<dbReference type="GO" id="GO:0005975">
    <property type="term" value="P:carbohydrate metabolic process"/>
    <property type="evidence" value="ECO:0007669"/>
    <property type="project" value="UniProtKB-ARBA"/>
</dbReference>
<dbReference type="FunFam" id="3.40.50.720:FF:000240">
    <property type="entry name" value="SDR family oxidoreductase"/>
    <property type="match status" value="1"/>
</dbReference>
<dbReference type="PRINTS" id="PR00081">
    <property type="entry name" value="GDHRDH"/>
</dbReference>
<evidence type="ECO:0000256" key="2">
    <source>
        <dbReference type="ARBA" id="ARBA00023002"/>
    </source>
</evidence>
<dbReference type="AlphaFoldDB" id="A0A5M4BBF0"/>
<gene>
    <name evidence="3" type="ORF">RCZ01_18690</name>
</gene>
<keyword evidence="2" id="KW-0560">Oxidoreductase</keyword>
<reference evidence="4" key="1">
    <citation type="journal article" date="2020" name="Int. J. Syst. Evol. Microbiol.">
        <title>Capnocytophaga felis sp. nov. isolated from the feline oral cavity.</title>
        <authorList>
            <person name="Suzuki M."/>
            <person name="Umeda K."/>
            <person name="Kimura M."/>
            <person name="Imaoka K."/>
            <person name="Morikawa S."/>
            <person name="Maeda K."/>
        </authorList>
    </citation>
    <scope>NUCLEOTIDE SEQUENCE [LARGE SCALE GENOMIC DNA]</scope>
    <source>
        <strain evidence="4">KC07070</strain>
    </source>
</reference>
<dbReference type="OrthoDB" id="9803333at2"/>
<proteinExistence type="inferred from homology"/>
<dbReference type="PANTHER" id="PTHR42760">
    <property type="entry name" value="SHORT-CHAIN DEHYDROGENASES/REDUCTASES FAMILY MEMBER"/>
    <property type="match status" value="1"/>
</dbReference>
<comment type="similarity">
    <text evidence="1">Belongs to the short-chain dehydrogenases/reductases (SDR) family.</text>
</comment>
<evidence type="ECO:0000313" key="4">
    <source>
        <dbReference type="Proteomes" id="UP000398217"/>
    </source>
</evidence>
<dbReference type="EMBL" id="BLBC01000012">
    <property type="protein sequence ID" value="GET46567.1"/>
    <property type="molecule type" value="Genomic_DNA"/>
</dbReference>
<dbReference type="NCBIfam" id="NF006132">
    <property type="entry name" value="PRK08277.1"/>
    <property type="match status" value="1"/>
</dbReference>
<dbReference type="InterPro" id="IPR002347">
    <property type="entry name" value="SDR_fam"/>
</dbReference>
<accession>A0A5M4BBF0</accession>
<dbReference type="RefSeq" id="WP_155285187.1">
    <property type="nucleotide sequence ID" value="NZ_BLBC01000012.1"/>
</dbReference>
<dbReference type="SUPFAM" id="SSF51735">
    <property type="entry name" value="NAD(P)-binding Rossmann-fold domains"/>
    <property type="match status" value="1"/>
</dbReference>
<evidence type="ECO:0000313" key="3">
    <source>
        <dbReference type="EMBL" id="GET46567.1"/>
    </source>
</evidence>
<dbReference type="GO" id="GO:0016616">
    <property type="term" value="F:oxidoreductase activity, acting on the CH-OH group of donors, NAD or NADP as acceptor"/>
    <property type="evidence" value="ECO:0007669"/>
    <property type="project" value="UniProtKB-ARBA"/>
</dbReference>
<comment type="caution">
    <text evidence="3">The sequence shown here is derived from an EMBL/GenBank/DDBJ whole genome shotgun (WGS) entry which is preliminary data.</text>
</comment>